<evidence type="ECO:0000313" key="4">
    <source>
        <dbReference type="Proteomes" id="UP000199026"/>
    </source>
</evidence>
<dbReference type="Gene3D" id="1.10.260.40">
    <property type="entry name" value="lambda repressor-like DNA-binding domains"/>
    <property type="match status" value="1"/>
</dbReference>
<feature type="domain" description="HTH cro/C1-type" evidence="2">
    <location>
        <begin position="15"/>
        <end position="69"/>
    </location>
</feature>
<dbReference type="InterPro" id="IPR010982">
    <property type="entry name" value="Lambda_DNA-bd_dom_sf"/>
</dbReference>
<evidence type="ECO:0000256" key="1">
    <source>
        <dbReference type="ARBA" id="ARBA00023125"/>
    </source>
</evidence>
<dbReference type="InterPro" id="IPR014710">
    <property type="entry name" value="RmlC-like_jellyroll"/>
</dbReference>
<dbReference type="STRING" id="576131.SAMN05444486_102327"/>
<dbReference type="PANTHER" id="PTHR46797">
    <property type="entry name" value="HTH-TYPE TRANSCRIPTIONAL REGULATOR"/>
    <property type="match status" value="1"/>
</dbReference>
<dbReference type="RefSeq" id="WP_089889939.1">
    <property type="nucleotide sequence ID" value="NZ_CALLJM010000004.1"/>
</dbReference>
<dbReference type="SUPFAM" id="SSF47413">
    <property type="entry name" value="lambda repressor-like DNA-binding domains"/>
    <property type="match status" value="1"/>
</dbReference>
<keyword evidence="4" id="KW-1185">Reference proteome</keyword>
<keyword evidence="1" id="KW-0238">DNA-binding</keyword>
<organism evidence="3 4">
    <name type="scientific">Lentibacter algarum</name>
    <dbReference type="NCBI Taxonomy" id="576131"/>
    <lineage>
        <taxon>Bacteria</taxon>
        <taxon>Pseudomonadati</taxon>
        <taxon>Pseudomonadota</taxon>
        <taxon>Alphaproteobacteria</taxon>
        <taxon>Rhodobacterales</taxon>
        <taxon>Roseobacteraceae</taxon>
        <taxon>Lentibacter</taxon>
    </lineage>
</organism>
<dbReference type="OrthoDB" id="189170at2"/>
<sequence>MAIDHDITSHLAARLKEARAERGLSLEALSQLSGVSRSMLSQIERGASSPTVASLWNLTRALNVDFAGLLDSSAAPASPILEHIRAADTPSFSEAGRGCTIRILSAPADAGKTELYELVFEAGGSLVSEPHDTGAVEHLTALTGALNVASGEETAAISQGDTLRYRADLPHAIRASVPARALLVVKHVSGENPL</sequence>
<dbReference type="InterPro" id="IPR011051">
    <property type="entry name" value="RmlC_Cupin_sf"/>
</dbReference>
<dbReference type="InterPro" id="IPR001387">
    <property type="entry name" value="Cro/C1-type_HTH"/>
</dbReference>
<dbReference type="PANTHER" id="PTHR46797:SF1">
    <property type="entry name" value="METHYLPHOSPHONATE SYNTHASE"/>
    <property type="match status" value="1"/>
</dbReference>
<reference evidence="3 4" key="1">
    <citation type="submission" date="2016-10" db="EMBL/GenBank/DDBJ databases">
        <authorList>
            <person name="de Groot N.N."/>
        </authorList>
    </citation>
    <scope>NUCLEOTIDE SEQUENCE [LARGE SCALE GENOMIC DNA]</scope>
    <source>
        <strain evidence="3 4">DSM 24677</strain>
    </source>
</reference>
<dbReference type="EMBL" id="FNPR01000002">
    <property type="protein sequence ID" value="SDY46881.1"/>
    <property type="molecule type" value="Genomic_DNA"/>
</dbReference>
<dbReference type="GO" id="GO:0003677">
    <property type="term" value="F:DNA binding"/>
    <property type="evidence" value="ECO:0007669"/>
    <property type="project" value="UniProtKB-KW"/>
</dbReference>
<evidence type="ECO:0000259" key="2">
    <source>
        <dbReference type="PROSITE" id="PS50943"/>
    </source>
</evidence>
<dbReference type="GO" id="GO:0005829">
    <property type="term" value="C:cytosol"/>
    <property type="evidence" value="ECO:0007669"/>
    <property type="project" value="TreeGrafter"/>
</dbReference>
<dbReference type="CDD" id="cd02209">
    <property type="entry name" value="cupin_XRE_C"/>
    <property type="match status" value="1"/>
</dbReference>
<dbReference type="CDD" id="cd00093">
    <property type="entry name" value="HTH_XRE"/>
    <property type="match status" value="1"/>
</dbReference>
<protein>
    <submittedName>
        <fullName evidence="3">Transcriptional regulator, XRE family with cupin sensor</fullName>
    </submittedName>
</protein>
<dbReference type="Pfam" id="PF01381">
    <property type="entry name" value="HTH_3"/>
    <property type="match status" value="1"/>
</dbReference>
<accession>A0A1H3K3Z4</accession>
<name>A0A1H3K3Z4_9RHOB</name>
<proteinExistence type="predicted"/>
<dbReference type="SMART" id="SM00530">
    <property type="entry name" value="HTH_XRE"/>
    <property type="match status" value="1"/>
</dbReference>
<dbReference type="GeneID" id="78124399"/>
<gene>
    <name evidence="3" type="ORF">SAMN05444486_102327</name>
</gene>
<dbReference type="Gene3D" id="2.60.120.10">
    <property type="entry name" value="Jelly Rolls"/>
    <property type="match status" value="1"/>
</dbReference>
<dbReference type="GO" id="GO:0003700">
    <property type="term" value="F:DNA-binding transcription factor activity"/>
    <property type="evidence" value="ECO:0007669"/>
    <property type="project" value="TreeGrafter"/>
</dbReference>
<evidence type="ECO:0000313" key="3">
    <source>
        <dbReference type="EMBL" id="SDY46881.1"/>
    </source>
</evidence>
<dbReference type="AlphaFoldDB" id="A0A1H3K3Z4"/>
<dbReference type="InterPro" id="IPR050807">
    <property type="entry name" value="TransReg_Diox_bact_type"/>
</dbReference>
<dbReference type="Proteomes" id="UP000199026">
    <property type="component" value="Unassembled WGS sequence"/>
</dbReference>
<dbReference type="SUPFAM" id="SSF51182">
    <property type="entry name" value="RmlC-like cupins"/>
    <property type="match status" value="1"/>
</dbReference>
<dbReference type="PROSITE" id="PS50943">
    <property type="entry name" value="HTH_CROC1"/>
    <property type="match status" value="1"/>
</dbReference>